<reference evidence="2 3" key="1">
    <citation type="submission" date="2021-06" db="EMBL/GenBank/DDBJ databases">
        <authorList>
            <person name="Palmer J.M."/>
        </authorList>
    </citation>
    <scope>NUCLEOTIDE SEQUENCE [LARGE SCALE GENOMIC DNA]</scope>
    <source>
        <strain evidence="2 3">GA_2019</strain>
        <tissue evidence="2">Muscle</tissue>
    </source>
</reference>
<organism evidence="2 3">
    <name type="scientific">Goodea atripinnis</name>
    <dbReference type="NCBI Taxonomy" id="208336"/>
    <lineage>
        <taxon>Eukaryota</taxon>
        <taxon>Metazoa</taxon>
        <taxon>Chordata</taxon>
        <taxon>Craniata</taxon>
        <taxon>Vertebrata</taxon>
        <taxon>Euteleostomi</taxon>
        <taxon>Actinopterygii</taxon>
        <taxon>Neopterygii</taxon>
        <taxon>Teleostei</taxon>
        <taxon>Neoteleostei</taxon>
        <taxon>Acanthomorphata</taxon>
        <taxon>Ovalentaria</taxon>
        <taxon>Atherinomorphae</taxon>
        <taxon>Cyprinodontiformes</taxon>
        <taxon>Goodeidae</taxon>
        <taxon>Goodea</taxon>
    </lineage>
</organism>
<keyword evidence="1" id="KW-1133">Transmembrane helix</keyword>
<protein>
    <submittedName>
        <fullName evidence="2">Uncharacterized protein</fullName>
    </submittedName>
</protein>
<comment type="caution">
    <text evidence="2">The sequence shown here is derived from an EMBL/GenBank/DDBJ whole genome shotgun (WGS) entry which is preliminary data.</text>
</comment>
<feature type="transmembrane region" description="Helical" evidence="1">
    <location>
        <begin position="20"/>
        <end position="38"/>
    </location>
</feature>
<keyword evidence="3" id="KW-1185">Reference proteome</keyword>
<accession>A0ABV0NH90</accession>
<evidence type="ECO:0000256" key="1">
    <source>
        <dbReference type="SAM" id="Phobius"/>
    </source>
</evidence>
<proteinExistence type="predicted"/>
<keyword evidence="1" id="KW-0472">Membrane</keyword>
<evidence type="ECO:0000313" key="3">
    <source>
        <dbReference type="Proteomes" id="UP001476798"/>
    </source>
</evidence>
<dbReference type="Proteomes" id="UP001476798">
    <property type="component" value="Unassembled WGS sequence"/>
</dbReference>
<sequence length="131" mass="14467">MSCAKKMSPFTKETISQVALNICFYFVFVCGISELPLIPELLLKVLCSSDMGGHLCHIPSPLAISPSPAACQGFKLLLPCLAFFPPASLCLFIIPSLHQWLFHRSSGVGFETDSELFLRNVAEQPFYLRVS</sequence>
<evidence type="ECO:0000313" key="2">
    <source>
        <dbReference type="EMBL" id="MEQ2170640.1"/>
    </source>
</evidence>
<keyword evidence="1" id="KW-0812">Transmembrane</keyword>
<feature type="transmembrane region" description="Helical" evidence="1">
    <location>
        <begin position="76"/>
        <end position="94"/>
    </location>
</feature>
<gene>
    <name evidence="2" type="ORF">GOODEAATRI_002379</name>
</gene>
<dbReference type="EMBL" id="JAHRIO010040064">
    <property type="protein sequence ID" value="MEQ2170640.1"/>
    <property type="molecule type" value="Genomic_DNA"/>
</dbReference>
<name>A0ABV0NH90_9TELE</name>